<accession>A0ABQ9VEL9</accession>
<comment type="caution">
    <text evidence="1">The sequence shown here is derived from an EMBL/GenBank/DDBJ whole genome shotgun (WGS) entry which is preliminary data.</text>
</comment>
<evidence type="ECO:0000313" key="2">
    <source>
        <dbReference type="Proteomes" id="UP001266305"/>
    </source>
</evidence>
<evidence type="ECO:0000313" key="1">
    <source>
        <dbReference type="EMBL" id="KAK2107605.1"/>
    </source>
</evidence>
<proteinExistence type="predicted"/>
<sequence>MPGHMLQAAVWWQEKRKRGKLGVPPASPPFAARTFQLWEGKQLQVMTTTTNQSVTAEYCPRDNDVVFTPKWEDTRKVLVSTPENNQYVARVENRVSAYGQSAAQ</sequence>
<name>A0ABQ9VEL9_SAGOE</name>
<gene>
    <name evidence="1" type="ORF">P7K49_012770</name>
</gene>
<protein>
    <submittedName>
        <fullName evidence="1">Uncharacterized protein</fullName>
    </submittedName>
</protein>
<organism evidence="1 2">
    <name type="scientific">Saguinus oedipus</name>
    <name type="common">Cotton-top tamarin</name>
    <name type="synonym">Oedipomidas oedipus</name>
    <dbReference type="NCBI Taxonomy" id="9490"/>
    <lineage>
        <taxon>Eukaryota</taxon>
        <taxon>Metazoa</taxon>
        <taxon>Chordata</taxon>
        <taxon>Craniata</taxon>
        <taxon>Vertebrata</taxon>
        <taxon>Euteleostomi</taxon>
        <taxon>Mammalia</taxon>
        <taxon>Eutheria</taxon>
        <taxon>Euarchontoglires</taxon>
        <taxon>Primates</taxon>
        <taxon>Haplorrhini</taxon>
        <taxon>Platyrrhini</taxon>
        <taxon>Cebidae</taxon>
        <taxon>Callitrichinae</taxon>
        <taxon>Saguinus</taxon>
    </lineage>
</organism>
<dbReference type="Proteomes" id="UP001266305">
    <property type="component" value="Unassembled WGS sequence"/>
</dbReference>
<keyword evidence="2" id="KW-1185">Reference proteome</keyword>
<dbReference type="EMBL" id="JASSZA010000006">
    <property type="protein sequence ID" value="KAK2107605.1"/>
    <property type="molecule type" value="Genomic_DNA"/>
</dbReference>
<reference evidence="1 2" key="1">
    <citation type="submission" date="2023-05" db="EMBL/GenBank/DDBJ databases">
        <title>B98-5 Cell Line De Novo Hybrid Assembly: An Optical Mapping Approach.</title>
        <authorList>
            <person name="Kananen K."/>
            <person name="Auerbach J.A."/>
            <person name="Kautto E."/>
            <person name="Blachly J.S."/>
        </authorList>
    </citation>
    <scope>NUCLEOTIDE SEQUENCE [LARGE SCALE GENOMIC DNA]</scope>
    <source>
        <strain evidence="1">B95-8</strain>
        <tissue evidence="1">Cell line</tissue>
    </source>
</reference>